<dbReference type="Proteomes" id="UP001293593">
    <property type="component" value="Unassembled WGS sequence"/>
</dbReference>
<keyword evidence="2 4" id="KW-0732">Signal</keyword>
<dbReference type="PRINTS" id="PR00724">
    <property type="entry name" value="CRBOXYPTASEC"/>
</dbReference>
<dbReference type="Pfam" id="PF00450">
    <property type="entry name" value="Peptidase_S10"/>
    <property type="match status" value="1"/>
</dbReference>
<evidence type="ECO:0000313" key="5">
    <source>
        <dbReference type="EMBL" id="KAK4280057.1"/>
    </source>
</evidence>
<evidence type="ECO:0000256" key="1">
    <source>
        <dbReference type="ARBA" id="ARBA00009431"/>
    </source>
</evidence>
<reference evidence="5" key="1">
    <citation type="submission" date="2023-10" db="EMBL/GenBank/DDBJ databases">
        <title>Chromosome-level genome of the transformable northern wattle, Acacia crassicarpa.</title>
        <authorList>
            <person name="Massaro I."/>
            <person name="Sinha N.R."/>
            <person name="Poethig S."/>
            <person name="Leichty A.R."/>
        </authorList>
    </citation>
    <scope>NUCLEOTIDE SEQUENCE</scope>
    <source>
        <strain evidence="5">Acra3RX</strain>
        <tissue evidence="5">Leaf</tissue>
    </source>
</reference>
<dbReference type="InterPro" id="IPR029058">
    <property type="entry name" value="AB_hydrolase_fold"/>
</dbReference>
<sequence length="452" mass="51726">MFEMLLFAVLLLLITAQMATSASHVHHLPGFEGPLPFHLETGYVGVGESEEVQLFYYFIPSERNPKEDPLMLWITGGPCCSSLSGLLLEIGPIAFAVEEYKAGQVPKLNLRPWAWTKVCSIIFADLPVETGFSYSKTPNPPRGDYELVHHAHQFLRKWLLEHPEYSSNQVYLGADSYSGITVPPIVQEISNGNERGLDPWINIQGYLLGNPLTTRNDIDYKIELAHRMALVSDELYMSWLKNCIDSPNESSCSRVKDYYKKLSSGINVSNILDPKYCDTWVPPKAIEDSWMRRSLVENFHEHLPPLSCESYPYFLINYWVNYEGVSKAVHARKGSVGKWQRCNDENYVKDIPSSFEYHANLSKKGYRSLIYSGDHDLAIPYFTTQEWIRALNYSIIDDWRPWLSKGQVAGYTRTYANQMTFATVKGAGHLAPEYKPEECFVMFSRWISKKPL</sequence>
<evidence type="ECO:0000256" key="2">
    <source>
        <dbReference type="ARBA" id="ARBA00022729"/>
    </source>
</evidence>
<dbReference type="FunFam" id="3.40.50.1820:FF:000072">
    <property type="entry name" value="Serine carboxypeptidase-like 19"/>
    <property type="match status" value="1"/>
</dbReference>
<dbReference type="GO" id="GO:0006508">
    <property type="term" value="P:proteolysis"/>
    <property type="evidence" value="ECO:0007669"/>
    <property type="project" value="InterPro"/>
</dbReference>
<dbReference type="InterPro" id="IPR001563">
    <property type="entry name" value="Peptidase_S10"/>
</dbReference>
<dbReference type="PANTHER" id="PTHR11802">
    <property type="entry name" value="SERINE PROTEASE FAMILY S10 SERINE CARBOXYPEPTIDASE"/>
    <property type="match status" value="1"/>
</dbReference>
<dbReference type="GO" id="GO:0004185">
    <property type="term" value="F:serine-type carboxypeptidase activity"/>
    <property type="evidence" value="ECO:0007669"/>
    <property type="project" value="InterPro"/>
</dbReference>
<dbReference type="GO" id="GO:0016747">
    <property type="term" value="F:acyltransferase activity, transferring groups other than amino-acyl groups"/>
    <property type="evidence" value="ECO:0007669"/>
    <property type="project" value="TreeGrafter"/>
</dbReference>
<feature type="signal peptide" evidence="4">
    <location>
        <begin position="1"/>
        <end position="21"/>
    </location>
</feature>
<dbReference type="Gene3D" id="3.40.50.1820">
    <property type="entry name" value="alpha/beta hydrolase"/>
    <property type="match status" value="1"/>
</dbReference>
<comment type="similarity">
    <text evidence="1">Belongs to the peptidase S10 family.</text>
</comment>
<feature type="chain" id="PRO_5042067564" evidence="4">
    <location>
        <begin position="22"/>
        <end position="452"/>
    </location>
</feature>
<name>A0AAE1MZF6_9FABA</name>
<proteinExistence type="inferred from homology"/>
<accession>A0AAE1MZF6</accession>
<protein>
    <submittedName>
        <fullName evidence="5">Uncharacterized protein</fullName>
    </submittedName>
</protein>
<keyword evidence="3" id="KW-0325">Glycoprotein</keyword>
<evidence type="ECO:0000256" key="4">
    <source>
        <dbReference type="SAM" id="SignalP"/>
    </source>
</evidence>
<dbReference type="FunFam" id="3.40.50.12670:FF:000001">
    <property type="entry name" value="Carboxypeptidase"/>
    <property type="match status" value="1"/>
</dbReference>
<gene>
    <name evidence="5" type="ORF">QN277_011732</name>
</gene>
<dbReference type="EMBL" id="JAWXYG010000002">
    <property type="protein sequence ID" value="KAK4280057.1"/>
    <property type="molecule type" value="Genomic_DNA"/>
</dbReference>
<dbReference type="Gene3D" id="3.40.50.12670">
    <property type="match status" value="1"/>
</dbReference>
<organism evidence="5 6">
    <name type="scientific">Acacia crassicarpa</name>
    <name type="common">northern wattle</name>
    <dbReference type="NCBI Taxonomy" id="499986"/>
    <lineage>
        <taxon>Eukaryota</taxon>
        <taxon>Viridiplantae</taxon>
        <taxon>Streptophyta</taxon>
        <taxon>Embryophyta</taxon>
        <taxon>Tracheophyta</taxon>
        <taxon>Spermatophyta</taxon>
        <taxon>Magnoliopsida</taxon>
        <taxon>eudicotyledons</taxon>
        <taxon>Gunneridae</taxon>
        <taxon>Pentapetalae</taxon>
        <taxon>rosids</taxon>
        <taxon>fabids</taxon>
        <taxon>Fabales</taxon>
        <taxon>Fabaceae</taxon>
        <taxon>Caesalpinioideae</taxon>
        <taxon>mimosoid clade</taxon>
        <taxon>Acacieae</taxon>
        <taxon>Acacia</taxon>
    </lineage>
</organism>
<dbReference type="GO" id="GO:0019748">
    <property type="term" value="P:secondary metabolic process"/>
    <property type="evidence" value="ECO:0007669"/>
    <property type="project" value="TreeGrafter"/>
</dbReference>
<dbReference type="PANTHER" id="PTHR11802:SF239">
    <property type="entry name" value="PEPTIDASE S10, SERINE CARBOXYPEPTIDASE, ALPHA_BETA HYDROLASE-RELATED"/>
    <property type="match status" value="1"/>
</dbReference>
<keyword evidence="6" id="KW-1185">Reference proteome</keyword>
<evidence type="ECO:0000256" key="3">
    <source>
        <dbReference type="ARBA" id="ARBA00023180"/>
    </source>
</evidence>
<dbReference type="SUPFAM" id="SSF53474">
    <property type="entry name" value="alpha/beta-Hydrolases"/>
    <property type="match status" value="1"/>
</dbReference>
<dbReference type="AlphaFoldDB" id="A0AAE1MZF6"/>
<comment type="caution">
    <text evidence="5">The sequence shown here is derived from an EMBL/GenBank/DDBJ whole genome shotgun (WGS) entry which is preliminary data.</text>
</comment>
<evidence type="ECO:0000313" key="6">
    <source>
        <dbReference type="Proteomes" id="UP001293593"/>
    </source>
</evidence>